<name>A0A7S3EVV7_9EUKA</name>
<sequence>MSLAGIITNCEELRVEIDGFVADNFGSRSLFASKAVPSVVQVSDPMIYNGLVCLIFRDKAFPQGVHDTMRRMRFVRREGANPYYDDNAAWVIHHVVAVNNDNSNVIWLSPMGACSFDEHPYMRDALLPHIVAMQQARANRSRAASSSIEVAPGMDPAVSPSSRRPRTFSFTRSFSARQVTSAEVDSSLAGRQRPRRMSWFGGR</sequence>
<organism evidence="2">
    <name type="scientific">Haptolina ericina</name>
    <dbReference type="NCBI Taxonomy" id="156174"/>
    <lineage>
        <taxon>Eukaryota</taxon>
        <taxon>Haptista</taxon>
        <taxon>Haptophyta</taxon>
        <taxon>Prymnesiophyceae</taxon>
        <taxon>Prymnesiales</taxon>
        <taxon>Prymnesiaceae</taxon>
        <taxon>Haptolina</taxon>
    </lineage>
</organism>
<protein>
    <submittedName>
        <fullName evidence="2">Uncharacterized protein</fullName>
    </submittedName>
</protein>
<evidence type="ECO:0000256" key="1">
    <source>
        <dbReference type="SAM" id="MobiDB-lite"/>
    </source>
</evidence>
<reference evidence="2" key="1">
    <citation type="submission" date="2021-01" db="EMBL/GenBank/DDBJ databases">
        <authorList>
            <person name="Corre E."/>
            <person name="Pelletier E."/>
            <person name="Niang G."/>
            <person name="Scheremetjew M."/>
            <person name="Finn R."/>
            <person name="Kale V."/>
            <person name="Holt S."/>
            <person name="Cochrane G."/>
            <person name="Meng A."/>
            <person name="Brown T."/>
            <person name="Cohen L."/>
        </authorList>
    </citation>
    <scope>NUCLEOTIDE SEQUENCE</scope>
    <source>
        <strain evidence="2">CCMP281</strain>
    </source>
</reference>
<accession>A0A7S3EVV7</accession>
<dbReference type="AlphaFoldDB" id="A0A7S3EVV7"/>
<gene>
    <name evidence="2" type="ORF">HERI1096_LOCUS12054</name>
</gene>
<feature type="region of interest" description="Disordered" evidence="1">
    <location>
        <begin position="181"/>
        <end position="203"/>
    </location>
</feature>
<proteinExistence type="predicted"/>
<dbReference type="EMBL" id="HBHX01021598">
    <property type="protein sequence ID" value="CAE0111394.1"/>
    <property type="molecule type" value="Transcribed_RNA"/>
</dbReference>
<evidence type="ECO:0000313" key="2">
    <source>
        <dbReference type="EMBL" id="CAE0111394.1"/>
    </source>
</evidence>
<feature type="region of interest" description="Disordered" evidence="1">
    <location>
        <begin position="143"/>
        <end position="165"/>
    </location>
</feature>